<sequence>MFNRFILLYYLICKSVCFDKDLADYLAFTTETLISGNSTEPTSASLPTAVQTTTTAPLISCWYDTNTEPYHSNSAESLQCLCGDTCITGVIVS</sequence>
<organism evidence="2 3">
    <name type="scientific">Mesorhabditis belari</name>
    <dbReference type="NCBI Taxonomy" id="2138241"/>
    <lineage>
        <taxon>Eukaryota</taxon>
        <taxon>Metazoa</taxon>
        <taxon>Ecdysozoa</taxon>
        <taxon>Nematoda</taxon>
        <taxon>Chromadorea</taxon>
        <taxon>Rhabditida</taxon>
        <taxon>Rhabditina</taxon>
        <taxon>Rhabditomorpha</taxon>
        <taxon>Rhabditoidea</taxon>
        <taxon>Rhabditidae</taxon>
        <taxon>Mesorhabditinae</taxon>
        <taxon>Mesorhabditis</taxon>
    </lineage>
</organism>
<keyword evidence="1" id="KW-0732">Signal</keyword>
<feature type="signal peptide" evidence="1">
    <location>
        <begin position="1"/>
        <end position="17"/>
    </location>
</feature>
<evidence type="ECO:0008006" key="4">
    <source>
        <dbReference type="Google" id="ProtNLM"/>
    </source>
</evidence>
<evidence type="ECO:0000256" key="1">
    <source>
        <dbReference type="SAM" id="SignalP"/>
    </source>
</evidence>
<evidence type="ECO:0000313" key="3">
    <source>
        <dbReference type="WBParaSite" id="MBELARI_LOCUS6844"/>
    </source>
</evidence>
<name>A0AAF3FIS8_9BILA</name>
<keyword evidence="2" id="KW-1185">Reference proteome</keyword>
<feature type="chain" id="PRO_5042025965" description="Secreted protein" evidence="1">
    <location>
        <begin position="18"/>
        <end position="93"/>
    </location>
</feature>
<dbReference type="Proteomes" id="UP000887575">
    <property type="component" value="Unassembled WGS sequence"/>
</dbReference>
<evidence type="ECO:0000313" key="2">
    <source>
        <dbReference type="Proteomes" id="UP000887575"/>
    </source>
</evidence>
<dbReference type="AlphaFoldDB" id="A0AAF3FIS8"/>
<reference evidence="3" key="1">
    <citation type="submission" date="2024-02" db="UniProtKB">
        <authorList>
            <consortium name="WormBaseParasite"/>
        </authorList>
    </citation>
    <scope>IDENTIFICATION</scope>
</reference>
<dbReference type="WBParaSite" id="MBELARI_LOCUS6844">
    <property type="protein sequence ID" value="MBELARI_LOCUS6844"/>
    <property type="gene ID" value="MBELARI_LOCUS6844"/>
</dbReference>
<protein>
    <recommendedName>
        <fullName evidence="4">Secreted protein</fullName>
    </recommendedName>
</protein>
<accession>A0AAF3FIS8</accession>
<proteinExistence type="predicted"/>